<dbReference type="Proteomes" id="UP001596337">
    <property type="component" value="Unassembled WGS sequence"/>
</dbReference>
<evidence type="ECO:0000313" key="2">
    <source>
        <dbReference type="EMBL" id="MFC6866983.1"/>
    </source>
</evidence>
<comment type="caution">
    <text evidence="2">The sequence shown here is derived from an EMBL/GenBank/DDBJ whole genome shotgun (WGS) entry which is preliminary data.</text>
</comment>
<evidence type="ECO:0008006" key="4">
    <source>
        <dbReference type="Google" id="ProtNLM"/>
    </source>
</evidence>
<proteinExistence type="predicted"/>
<evidence type="ECO:0000313" key="3">
    <source>
        <dbReference type="Proteomes" id="UP001596337"/>
    </source>
</evidence>
<sequence length="324" mass="36034">MGAVVIVNEEPDFQPLSQRDTRLPQDVLFDGIPEHLMSPLTEWVTNYLHGATKLVQRVALRMRLPLETLEAHQLVDAVITRDPQELLDLVDMTIHLDLRLRWDLDVLGMEENLNEASLADWIPEWKWPKGSRTEALEQLGELLADAGSAFQINWRERCLNRRVDITVAAAAERAMTGLPGQHLRAAWKATYGRHPDPAKAYDEAIRAVEAAAIPVVLPNGTRETLGKVRSHLRDAQDKWELVIEGTNGGDAAPLVAMIELLWFGHVARHAGGPGFRPQRQDEAQMAIHLASTLVQWFTADAVRRRTQGDSGQGTETADAGPDDA</sequence>
<dbReference type="EMBL" id="JBHSXX010000001">
    <property type="protein sequence ID" value="MFC6866983.1"/>
    <property type="molecule type" value="Genomic_DNA"/>
</dbReference>
<gene>
    <name evidence="2" type="ORF">ACFQGD_07470</name>
</gene>
<reference evidence="3" key="1">
    <citation type="journal article" date="2019" name="Int. J. Syst. Evol. Microbiol.">
        <title>The Global Catalogue of Microorganisms (GCM) 10K type strain sequencing project: providing services to taxonomists for standard genome sequencing and annotation.</title>
        <authorList>
            <consortium name="The Broad Institute Genomics Platform"/>
            <consortium name="The Broad Institute Genome Sequencing Center for Infectious Disease"/>
            <person name="Wu L."/>
            <person name="Ma J."/>
        </authorList>
    </citation>
    <scope>NUCLEOTIDE SEQUENCE [LARGE SCALE GENOMIC DNA]</scope>
    <source>
        <strain evidence="3">KCTC 32255</strain>
    </source>
</reference>
<accession>A0ABW2BVV8</accession>
<feature type="region of interest" description="Disordered" evidence="1">
    <location>
        <begin position="305"/>
        <end position="324"/>
    </location>
</feature>
<dbReference type="RefSeq" id="WP_390183384.1">
    <property type="nucleotide sequence ID" value="NZ_JBHMBO010000005.1"/>
</dbReference>
<name>A0ABW2BVV8_9PSEU</name>
<keyword evidence="3" id="KW-1185">Reference proteome</keyword>
<organism evidence="2 3">
    <name type="scientific">Haloechinothrix salitolerans</name>
    <dbReference type="NCBI Taxonomy" id="926830"/>
    <lineage>
        <taxon>Bacteria</taxon>
        <taxon>Bacillati</taxon>
        <taxon>Actinomycetota</taxon>
        <taxon>Actinomycetes</taxon>
        <taxon>Pseudonocardiales</taxon>
        <taxon>Pseudonocardiaceae</taxon>
        <taxon>Haloechinothrix</taxon>
    </lineage>
</organism>
<evidence type="ECO:0000256" key="1">
    <source>
        <dbReference type="SAM" id="MobiDB-lite"/>
    </source>
</evidence>
<protein>
    <recommendedName>
        <fullName evidence="4">TIGR02391 family protein</fullName>
    </recommendedName>
</protein>